<dbReference type="EC" id="2.7.13.3" evidence="2"/>
<dbReference type="Gene3D" id="3.30.565.10">
    <property type="entry name" value="Histidine kinase-like ATPase, C-terminal domain"/>
    <property type="match status" value="1"/>
</dbReference>
<dbReference type="InterPro" id="IPR003594">
    <property type="entry name" value="HATPase_dom"/>
</dbReference>
<keyword evidence="7" id="KW-0067">ATP-binding</keyword>
<evidence type="ECO:0000259" key="11">
    <source>
        <dbReference type="Pfam" id="PF07730"/>
    </source>
</evidence>
<feature type="domain" description="Signal transduction histidine kinase subgroup 3 dimerisation and phosphoacceptor" evidence="11">
    <location>
        <begin position="237"/>
        <end position="301"/>
    </location>
</feature>
<protein>
    <recommendedName>
        <fullName evidence="2">histidine kinase</fullName>
        <ecNumber evidence="2">2.7.13.3</ecNumber>
    </recommendedName>
</protein>
<feature type="transmembrane region" description="Helical" evidence="9">
    <location>
        <begin position="117"/>
        <end position="134"/>
    </location>
</feature>
<keyword evidence="5" id="KW-0547">Nucleotide-binding</keyword>
<dbReference type="PANTHER" id="PTHR24421:SF10">
    <property type="entry name" value="NITRATE_NITRITE SENSOR PROTEIN NARQ"/>
    <property type="match status" value="1"/>
</dbReference>
<dbReference type="RefSeq" id="WP_168628325.1">
    <property type="nucleotide sequence ID" value="NZ_BONL01000003.1"/>
</dbReference>
<dbReference type="CDD" id="cd16917">
    <property type="entry name" value="HATPase_UhpB-NarQ-NarX-like"/>
    <property type="match status" value="1"/>
</dbReference>
<dbReference type="EMBL" id="JAAXOX010000001">
    <property type="protein sequence ID" value="NKY21204.1"/>
    <property type="molecule type" value="Genomic_DNA"/>
</dbReference>
<keyword evidence="9" id="KW-1133">Transmembrane helix</keyword>
<dbReference type="Pfam" id="PF02518">
    <property type="entry name" value="HATPase_c"/>
    <property type="match status" value="1"/>
</dbReference>
<evidence type="ECO:0000313" key="13">
    <source>
        <dbReference type="Proteomes" id="UP000581206"/>
    </source>
</evidence>
<evidence type="ECO:0000256" key="7">
    <source>
        <dbReference type="ARBA" id="ARBA00022840"/>
    </source>
</evidence>
<evidence type="ECO:0000256" key="1">
    <source>
        <dbReference type="ARBA" id="ARBA00000085"/>
    </source>
</evidence>
<feature type="transmembrane region" description="Helical" evidence="9">
    <location>
        <begin position="71"/>
        <end position="90"/>
    </location>
</feature>
<reference evidence="12 13" key="1">
    <citation type="submission" date="2020-04" db="EMBL/GenBank/DDBJ databases">
        <title>MicrobeNet Type strains.</title>
        <authorList>
            <person name="Nicholson A.C."/>
        </authorList>
    </citation>
    <scope>NUCLEOTIDE SEQUENCE [LARGE SCALE GENOMIC DNA]</scope>
    <source>
        <strain evidence="12 13">ATCC BAA-788</strain>
    </source>
</reference>
<feature type="transmembrane region" description="Helical" evidence="9">
    <location>
        <begin position="46"/>
        <end position="65"/>
    </location>
</feature>
<organism evidence="12 13">
    <name type="scientific">Cellulomonas denverensis</name>
    <dbReference type="NCBI Taxonomy" id="264297"/>
    <lineage>
        <taxon>Bacteria</taxon>
        <taxon>Bacillati</taxon>
        <taxon>Actinomycetota</taxon>
        <taxon>Actinomycetes</taxon>
        <taxon>Micrococcales</taxon>
        <taxon>Cellulomonadaceae</taxon>
        <taxon>Cellulomonas</taxon>
    </lineage>
</organism>
<gene>
    <name evidence="12" type="ORF">HGA03_00810</name>
</gene>
<evidence type="ECO:0000256" key="4">
    <source>
        <dbReference type="ARBA" id="ARBA00022679"/>
    </source>
</evidence>
<comment type="caution">
    <text evidence="12">The sequence shown here is derived from an EMBL/GenBank/DDBJ whole genome shotgun (WGS) entry which is preliminary data.</text>
</comment>
<keyword evidence="13" id="KW-1185">Reference proteome</keyword>
<keyword evidence="3" id="KW-0597">Phosphoprotein</keyword>
<keyword evidence="9" id="KW-0812">Transmembrane</keyword>
<dbReference type="PANTHER" id="PTHR24421">
    <property type="entry name" value="NITRATE/NITRITE SENSOR PROTEIN NARX-RELATED"/>
    <property type="match status" value="1"/>
</dbReference>
<dbReference type="AlphaFoldDB" id="A0A7X6QXL8"/>
<dbReference type="InterPro" id="IPR011712">
    <property type="entry name" value="Sig_transdc_His_kin_sub3_dim/P"/>
</dbReference>
<feature type="domain" description="Histidine kinase/HSP90-like ATPase" evidence="10">
    <location>
        <begin position="346"/>
        <end position="454"/>
    </location>
</feature>
<keyword evidence="8" id="KW-0902">Two-component regulatory system</keyword>
<evidence type="ECO:0000259" key="10">
    <source>
        <dbReference type="Pfam" id="PF02518"/>
    </source>
</evidence>
<feature type="transmembrane region" description="Helical" evidence="9">
    <location>
        <begin position="95"/>
        <end position="111"/>
    </location>
</feature>
<dbReference type="Gene3D" id="1.20.5.1930">
    <property type="match status" value="1"/>
</dbReference>
<comment type="catalytic activity">
    <reaction evidence="1">
        <text>ATP + protein L-histidine = ADP + protein N-phospho-L-histidine.</text>
        <dbReference type="EC" id="2.7.13.3"/>
    </reaction>
</comment>
<dbReference type="GO" id="GO:0005524">
    <property type="term" value="F:ATP binding"/>
    <property type="evidence" value="ECO:0007669"/>
    <property type="project" value="UniProtKB-KW"/>
</dbReference>
<feature type="transmembrane region" description="Helical" evidence="9">
    <location>
        <begin position="141"/>
        <end position="158"/>
    </location>
</feature>
<accession>A0A7X6QXL8</accession>
<keyword evidence="6 12" id="KW-0418">Kinase</keyword>
<proteinExistence type="predicted"/>
<dbReference type="GO" id="GO:0000155">
    <property type="term" value="F:phosphorelay sensor kinase activity"/>
    <property type="evidence" value="ECO:0007669"/>
    <property type="project" value="InterPro"/>
</dbReference>
<evidence type="ECO:0000256" key="3">
    <source>
        <dbReference type="ARBA" id="ARBA00022553"/>
    </source>
</evidence>
<dbReference type="GO" id="GO:0016020">
    <property type="term" value="C:membrane"/>
    <property type="evidence" value="ECO:0007669"/>
    <property type="project" value="InterPro"/>
</dbReference>
<dbReference type="InterPro" id="IPR036890">
    <property type="entry name" value="HATPase_C_sf"/>
</dbReference>
<evidence type="ECO:0000256" key="5">
    <source>
        <dbReference type="ARBA" id="ARBA00022741"/>
    </source>
</evidence>
<evidence type="ECO:0000256" key="8">
    <source>
        <dbReference type="ARBA" id="ARBA00023012"/>
    </source>
</evidence>
<dbReference type="GO" id="GO:0046983">
    <property type="term" value="F:protein dimerization activity"/>
    <property type="evidence" value="ECO:0007669"/>
    <property type="project" value="InterPro"/>
</dbReference>
<evidence type="ECO:0000256" key="6">
    <source>
        <dbReference type="ARBA" id="ARBA00022777"/>
    </source>
</evidence>
<sequence>MTTTTAPVPEPAGSGAGVVASPEEFTEFDARRMNRLRRYFAAHPRASDVLVCLVMLVEVSTTSIFDTLNLSVPRLVVMTVLGLAAVAVLWFRRQVPVLVLGVLVVFAAANVAVTGRLGSFALGIALGVYAVAAARTARTTWWIVGGSLLAAGAILLAADGAVTGAPESGTGQNLQVAGRVYSDPASDISNLVFTSLIALVIGTNVANRRSHVRAVVARHHELLHASEQQAKLAVATEQARIAREMHDVVAHGLTVMVALSDGARTAMRRSPEDADRALELLSETGRTALTDMRRMLGVLRGSSDVPLSPQPEDLDELVQSFRMAGMTVHLTTSGPPLPDDPSLALTVYRVVQESLTNALRHAGTHTRAEVIVARTHDEVLIEVTDSGPDGLPGEPLMSPRGERLRARLSGEDPSISPPPRPGRGLVGMRERAAVYGGSVAAGPHHAGWRVQVLLQIDEPEEVR</sequence>
<dbReference type="Pfam" id="PF07730">
    <property type="entry name" value="HisKA_3"/>
    <property type="match status" value="1"/>
</dbReference>
<keyword evidence="4" id="KW-0808">Transferase</keyword>
<evidence type="ECO:0000256" key="9">
    <source>
        <dbReference type="SAM" id="Phobius"/>
    </source>
</evidence>
<evidence type="ECO:0000313" key="12">
    <source>
        <dbReference type="EMBL" id="NKY21204.1"/>
    </source>
</evidence>
<keyword evidence="9" id="KW-0472">Membrane</keyword>
<dbReference type="InterPro" id="IPR050482">
    <property type="entry name" value="Sensor_HK_TwoCompSys"/>
</dbReference>
<dbReference type="SUPFAM" id="SSF55874">
    <property type="entry name" value="ATPase domain of HSP90 chaperone/DNA topoisomerase II/histidine kinase"/>
    <property type="match status" value="1"/>
</dbReference>
<name>A0A7X6QXL8_9CELL</name>
<evidence type="ECO:0000256" key="2">
    <source>
        <dbReference type="ARBA" id="ARBA00012438"/>
    </source>
</evidence>
<dbReference type="Proteomes" id="UP000581206">
    <property type="component" value="Unassembled WGS sequence"/>
</dbReference>